<evidence type="ECO:0008006" key="3">
    <source>
        <dbReference type="Google" id="ProtNLM"/>
    </source>
</evidence>
<name>A0ABS3C0H6_9BACT</name>
<dbReference type="RefSeq" id="WP_206577400.1">
    <property type="nucleotide sequence ID" value="NZ_JAFKCT010000002.1"/>
</dbReference>
<proteinExistence type="predicted"/>
<accession>A0ABS3C0H6</accession>
<dbReference type="Proteomes" id="UP000664317">
    <property type="component" value="Unassembled WGS sequence"/>
</dbReference>
<sequence>MKKTSFFPVFILLISLFSCIKKEAPPELGAENVAGFLNTQVGILFTTATDQADVLAKLEAKPAEEGMFAMPIMEHEGKTVWYTFQVSQVEKPWEYLDYVIEDICMDQVFFDFESQVDDLIDGAVPNLGDQIVMACGDLVGDLEEEVQEKTPEERLKEQQEKLREFSERLLEMGRELGRAAEEALKQQDTDAAKEKGKELAKKAKREFSLDLDYCLDKDWNFGFGWRYRYEFQEELPPELIQEFSKNFVRYKVYKEATCGVGPPTMARNCSMELPMMLPGDSRSKPIPMPTRWVTDEYYERKVCRIGKGFCVEQEVVIGLAKVYSDPNCTRMIHVRSFKGFSCFDS</sequence>
<protein>
    <recommendedName>
        <fullName evidence="3">Lipoprotein</fullName>
    </recommendedName>
</protein>
<gene>
    <name evidence="1" type="ORF">J0A68_06620</name>
</gene>
<organism evidence="1 2">
    <name type="scientific">Algoriphagus oliviformis</name>
    <dbReference type="NCBI Taxonomy" id="2811231"/>
    <lineage>
        <taxon>Bacteria</taxon>
        <taxon>Pseudomonadati</taxon>
        <taxon>Bacteroidota</taxon>
        <taxon>Cytophagia</taxon>
        <taxon>Cytophagales</taxon>
        <taxon>Cyclobacteriaceae</taxon>
        <taxon>Algoriphagus</taxon>
    </lineage>
</organism>
<dbReference type="PROSITE" id="PS51257">
    <property type="entry name" value="PROKAR_LIPOPROTEIN"/>
    <property type="match status" value="1"/>
</dbReference>
<reference evidence="1 2" key="1">
    <citation type="submission" date="2021-03" db="EMBL/GenBank/DDBJ databases">
        <title>novel species isolated from a fishpond in China.</title>
        <authorList>
            <person name="Lu H."/>
            <person name="Cai Z."/>
        </authorList>
    </citation>
    <scope>NUCLEOTIDE SEQUENCE [LARGE SCALE GENOMIC DNA]</scope>
    <source>
        <strain evidence="1 2">H41</strain>
    </source>
</reference>
<comment type="caution">
    <text evidence="1">The sequence shown here is derived from an EMBL/GenBank/DDBJ whole genome shotgun (WGS) entry which is preliminary data.</text>
</comment>
<evidence type="ECO:0000313" key="1">
    <source>
        <dbReference type="EMBL" id="MBN7810619.1"/>
    </source>
</evidence>
<evidence type="ECO:0000313" key="2">
    <source>
        <dbReference type="Proteomes" id="UP000664317"/>
    </source>
</evidence>
<keyword evidence="2" id="KW-1185">Reference proteome</keyword>
<dbReference type="EMBL" id="JAFKCT010000002">
    <property type="protein sequence ID" value="MBN7810619.1"/>
    <property type="molecule type" value="Genomic_DNA"/>
</dbReference>